<dbReference type="OrthoDB" id="10267235at2759"/>
<comment type="similarity">
    <text evidence="2">Belongs to the choline/ethanolamine kinase family.</text>
</comment>
<dbReference type="InterPro" id="IPR011009">
    <property type="entry name" value="Kinase-like_dom_sf"/>
</dbReference>
<evidence type="ECO:0000256" key="1">
    <source>
        <dbReference type="ARBA" id="ARBA00037883"/>
    </source>
</evidence>
<protein>
    <recommendedName>
        <fullName evidence="3">ethanolamine kinase</fullName>
        <ecNumber evidence="3">2.7.1.82</ecNumber>
    </recommendedName>
</protein>
<dbReference type="AlphaFoldDB" id="A0A835HFR9"/>
<name>A0A835HFR9_9MAGN</name>
<organism evidence="4 5">
    <name type="scientific">Coptis chinensis</name>
    <dbReference type="NCBI Taxonomy" id="261450"/>
    <lineage>
        <taxon>Eukaryota</taxon>
        <taxon>Viridiplantae</taxon>
        <taxon>Streptophyta</taxon>
        <taxon>Embryophyta</taxon>
        <taxon>Tracheophyta</taxon>
        <taxon>Spermatophyta</taxon>
        <taxon>Magnoliopsida</taxon>
        <taxon>Ranunculales</taxon>
        <taxon>Ranunculaceae</taxon>
        <taxon>Coptidoideae</taxon>
        <taxon>Coptis</taxon>
    </lineage>
</organism>
<dbReference type="PANTHER" id="PTHR22603">
    <property type="entry name" value="CHOLINE/ETHANOALAMINE KINASE"/>
    <property type="match status" value="1"/>
</dbReference>
<evidence type="ECO:0000256" key="3">
    <source>
        <dbReference type="ARBA" id="ARBA00038874"/>
    </source>
</evidence>
<comment type="caution">
    <text evidence="4">The sequence shown here is derived from an EMBL/GenBank/DDBJ whole genome shotgun (WGS) entry which is preliminary data.</text>
</comment>
<dbReference type="EC" id="2.7.1.82" evidence="3"/>
<dbReference type="PANTHER" id="PTHR22603:SF66">
    <property type="entry name" value="ETHANOLAMINE KINASE"/>
    <property type="match status" value="1"/>
</dbReference>
<evidence type="ECO:0000313" key="5">
    <source>
        <dbReference type="Proteomes" id="UP000631114"/>
    </source>
</evidence>
<dbReference type="Proteomes" id="UP000631114">
    <property type="component" value="Unassembled WGS sequence"/>
</dbReference>
<dbReference type="SUPFAM" id="SSF56112">
    <property type="entry name" value="Protein kinase-like (PK-like)"/>
    <property type="match status" value="1"/>
</dbReference>
<dbReference type="Gene3D" id="3.90.1200.10">
    <property type="match status" value="1"/>
</dbReference>
<dbReference type="Pfam" id="PF01633">
    <property type="entry name" value="Choline_kinase"/>
    <property type="match status" value="1"/>
</dbReference>
<evidence type="ECO:0000256" key="2">
    <source>
        <dbReference type="ARBA" id="ARBA00038211"/>
    </source>
</evidence>
<dbReference type="EMBL" id="JADFTS010000007">
    <property type="protein sequence ID" value="KAF9598380.1"/>
    <property type="molecule type" value="Genomic_DNA"/>
</dbReference>
<dbReference type="GO" id="GO:0005737">
    <property type="term" value="C:cytoplasm"/>
    <property type="evidence" value="ECO:0007669"/>
    <property type="project" value="TreeGrafter"/>
</dbReference>
<keyword evidence="5" id="KW-1185">Reference proteome</keyword>
<evidence type="ECO:0000313" key="4">
    <source>
        <dbReference type="EMBL" id="KAF9598380.1"/>
    </source>
</evidence>
<comment type="pathway">
    <text evidence="1">Phospholipid metabolism; phosphatidylethanolamine biosynthesis; phosphatidylethanolamine from ethanolamine: step 1/3.</text>
</comment>
<sequence>MWTPNFHSVKINFVHLSSLTDMSKPKLSADIARQLRKFHEVEIPGSRELQLWNDMTKFLEKASGLKFDDIEKQRRYETISFEEVRDAVSELKDLTAILNAPVVFAHNDLLSGNLMRNEDEGRNMSIHVNCEIWYQNYCTAILVLKFED</sequence>
<dbReference type="GO" id="GO:0006646">
    <property type="term" value="P:phosphatidylethanolamine biosynthetic process"/>
    <property type="evidence" value="ECO:0007669"/>
    <property type="project" value="TreeGrafter"/>
</dbReference>
<reference evidence="4 5" key="1">
    <citation type="submission" date="2020-10" db="EMBL/GenBank/DDBJ databases">
        <title>The Coptis chinensis genome and diversification of protoberbering-type alkaloids.</title>
        <authorList>
            <person name="Wang B."/>
            <person name="Shu S."/>
            <person name="Song C."/>
            <person name="Liu Y."/>
        </authorList>
    </citation>
    <scope>NUCLEOTIDE SEQUENCE [LARGE SCALE GENOMIC DNA]</scope>
    <source>
        <strain evidence="4">HL-2020</strain>
        <tissue evidence="4">Leaf</tissue>
    </source>
</reference>
<dbReference type="GO" id="GO:0004305">
    <property type="term" value="F:ethanolamine kinase activity"/>
    <property type="evidence" value="ECO:0007669"/>
    <property type="project" value="UniProtKB-EC"/>
</dbReference>
<proteinExistence type="inferred from homology"/>
<accession>A0A835HFR9</accession>
<gene>
    <name evidence="4" type="ORF">IFM89_027332</name>
</gene>